<feature type="coiled-coil region" evidence="1">
    <location>
        <begin position="218"/>
        <end position="262"/>
    </location>
</feature>
<keyword evidence="4" id="KW-1185">Reference proteome</keyword>
<gene>
    <name evidence="3" type="ORF">ZYGM_000220</name>
</gene>
<proteinExistence type="predicted"/>
<protein>
    <submittedName>
        <fullName evidence="3">Uncharacterized protein</fullName>
    </submittedName>
</protein>
<feature type="region of interest" description="Disordered" evidence="2">
    <location>
        <begin position="1"/>
        <end position="72"/>
    </location>
</feature>
<name>A0A4C2EHE7_9SACH</name>
<dbReference type="OrthoDB" id="4068255at2759"/>
<feature type="compositionally biased region" description="Acidic residues" evidence="2">
    <location>
        <begin position="9"/>
        <end position="23"/>
    </location>
</feature>
<dbReference type="AlphaFoldDB" id="A0A4C2EHE7"/>
<evidence type="ECO:0000256" key="2">
    <source>
        <dbReference type="SAM" id="MobiDB-lite"/>
    </source>
</evidence>
<evidence type="ECO:0000313" key="4">
    <source>
        <dbReference type="Proteomes" id="UP000301737"/>
    </source>
</evidence>
<dbReference type="Proteomes" id="UP000301737">
    <property type="component" value="Unassembled WGS sequence"/>
</dbReference>
<sequence>MSKRVLDQIEADSDTSSVEDVDTEALRLDKPPSPKKLFYEDEDEGENEDENDEDENEDGEPADNGFAGQRLYEPIDEPINLKRVRFKRRQRDPASDVEQPNVRYWDFGPLIRQEFRSKLPSNYEIKRWKKPSKYMIKSVVQLLETNFETAIEQVFDRYNDELESAVADSTTIHRQKHILMNDLALKIRHQLKKTKFPSRISDRDVDIEYIVAKRKYIQSRYAQELANAEKLEDELVREEQKLREAKELCQDLETSNKRKLQERLLKNDLHPSLTKAIENAYGLIPDNNQVKQGNDIYRKDVQELQLVPDGGSVVHASEDEDISDAENFVPSIRDYNNVSQSIHGNISKFIELNEIESVLDAIDRNYKEDGKRS</sequence>
<evidence type="ECO:0000256" key="1">
    <source>
        <dbReference type="SAM" id="Coils"/>
    </source>
</evidence>
<organism evidence="3 4">
    <name type="scientific">Zygosaccharomyces mellis</name>
    <dbReference type="NCBI Taxonomy" id="42258"/>
    <lineage>
        <taxon>Eukaryota</taxon>
        <taxon>Fungi</taxon>
        <taxon>Dikarya</taxon>
        <taxon>Ascomycota</taxon>
        <taxon>Saccharomycotina</taxon>
        <taxon>Saccharomycetes</taxon>
        <taxon>Saccharomycetales</taxon>
        <taxon>Saccharomycetaceae</taxon>
        <taxon>Zygosaccharomyces</taxon>
    </lineage>
</organism>
<comment type="caution">
    <text evidence="3">The sequence shown here is derived from an EMBL/GenBank/DDBJ whole genome shotgun (WGS) entry which is preliminary data.</text>
</comment>
<accession>A0A4C2EHE7</accession>
<reference evidence="3 4" key="1">
    <citation type="submission" date="2019-01" db="EMBL/GenBank/DDBJ databases">
        <title>Draft Genome Sequencing of Zygosaccharomyces mellis Ca-7.</title>
        <authorList>
            <person name="Shiwa Y."/>
            <person name="Kanesaki Y."/>
            <person name="Ishige T."/>
            <person name="Mura K."/>
            <person name="Hori T."/>
            <person name="Tamura T."/>
        </authorList>
    </citation>
    <scope>NUCLEOTIDE SEQUENCE [LARGE SCALE GENOMIC DNA]</scope>
    <source>
        <strain evidence="3 4">Ca-7</strain>
    </source>
</reference>
<keyword evidence="1" id="KW-0175">Coiled coil</keyword>
<feature type="compositionally biased region" description="Acidic residues" evidence="2">
    <location>
        <begin position="40"/>
        <end position="61"/>
    </location>
</feature>
<dbReference type="EMBL" id="BIMX01000048">
    <property type="protein sequence ID" value="GCF01683.1"/>
    <property type="molecule type" value="Genomic_DNA"/>
</dbReference>
<evidence type="ECO:0000313" key="3">
    <source>
        <dbReference type="EMBL" id="GCF01683.1"/>
    </source>
</evidence>